<name>A0A182FWF1_ANOAL</name>
<reference evidence="2" key="2">
    <citation type="submission" date="2022-08" db="UniProtKB">
        <authorList>
            <consortium name="EnsemblMetazoa"/>
        </authorList>
    </citation>
    <scope>IDENTIFICATION</scope>
    <source>
        <strain evidence="2">STECLA/ALBI9_A</strain>
    </source>
</reference>
<protein>
    <recommendedName>
        <fullName evidence="1">Transposable element P transposase-like RNase H C-terminal domain-containing protein</fullName>
    </recommendedName>
</protein>
<dbReference type="Proteomes" id="UP000069272">
    <property type="component" value="Unassembled WGS sequence"/>
</dbReference>
<dbReference type="VEuPathDB" id="VectorBase:AALB20_034248"/>
<proteinExistence type="predicted"/>
<feature type="domain" description="Transposable element P transposase-like RNase H C-terminal" evidence="1">
    <location>
        <begin position="28"/>
        <end position="52"/>
    </location>
</feature>
<evidence type="ECO:0000313" key="3">
    <source>
        <dbReference type="Proteomes" id="UP000069272"/>
    </source>
</evidence>
<reference evidence="3" key="1">
    <citation type="journal article" date="2017" name="G3 (Bethesda)">
        <title>The Physical Genome Mapping of Anopheles albimanus Corrected Scaffold Misassemblies and Identified Interarm Rearrangements in Genus Anopheles.</title>
        <authorList>
            <person name="Artemov G.N."/>
            <person name="Peery A.N."/>
            <person name="Jiang X."/>
            <person name="Tu Z."/>
            <person name="Stegniy V.N."/>
            <person name="Sharakhova M.V."/>
            <person name="Sharakhov I.V."/>
        </authorList>
    </citation>
    <scope>NUCLEOTIDE SEQUENCE [LARGE SCALE GENOMIC DNA]</scope>
    <source>
        <strain evidence="3">STECLA/ALBI9_A</strain>
    </source>
</reference>
<dbReference type="STRING" id="7167.A0A182FWF1"/>
<accession>A0A182FWF1</accession>
<evidence type="ECO:0000313" key="2">
    <source>
        <dbReference type="EnsemblMetazoa" id="AALB010887-PA"/>
    </source>
</evidence>
<organism evidence="2 3">
    <name type="scientific">Anopheles albimanus</name>
    <name type="common">New world malaria mosquito</name>
    <dbReference type="NCBI Taxonomy" id="7167"/>
    <lineage>
        <taxon>Eukaryota</taxon>
        <taxon>Metazoa</taxon>
        <taxon>Ecdysozoa</taxon>
        <taxon>Arthropoda</taxon>
        <taxon>Hexapoda</taxon>
        <taxon>Insecta</taxon>
        <taxon>Pterygota</taxon>
        <taxon>Neoptera</taxon>
        <taxon>Endopterygota</taxon>
        <taxon>Diptera</taxon>
        <taxon>Nematocera</taxon>
        <taxon>Culicoidea</taxon>
        <taxon>Culicidae</taxon>
        <taxon>Anophelinae</taxon>
        <taxon>Anopheles</taxon>
    </lineage>
</organism>
<evidence type="ECO:0000259" key="1">
    <source>
        <dbReference type="Pfam" id="PF21789"/>
    </source>
</evidence>
<dbReference type="AlphaFoldDB" id="A0A182FWF1"/>
<dbReference type="InterPro" id="IPR048367">
    <property type="entry name" value="TNP-like_RNaseH_C"/>
</dbReference>
<dbReference type="VEuPathDB" id="VectorBase:AALB010887"/>
<keyword evidence="3" id="KW-1185">Reference proteome</keyword>
<dbReference type="EnsemblMetazoa" id="AALB010887-RA">
    <property type="protein sequence ID" value="AALB010887-PA"/>
    <property type="gene ID" value="AALB010887"/>
</dbReference>
<dbReference type="Pfam" id="PF21789">
    <property type="entry name" value="TNP-like_RNaseH_C"/>
    <property type="match status" value="1"/>
</dbReference>
<sequence length="92" mass="10571">MDYKKSFNANENQISAMSDMYESILNMRLNQDVLENFFSQIRQIGGVHDHPSPIRCLYRIRLLMLGKSSIVLLNQTSNNPAVGIERNTVLEQ</sequence>